<keyword evidence="3" id="KW-0285">Flavoprotein</keyword>
<dbReference type="Proteomes" id="UP000830115">
    <property type="component" value="Chromosome"/>
</dbReference>
<evidence type="ECO:0000256" key="5">
    <source>
        <dbReference type="ARBA" id="ARBA00023002"/>
    </source>
</evidence>
<dbReference type="EMBL" id="CP086322">
    <property type="protein sequence ID" value="UQA97175.1"/>
    <property type="molecule type" value="Genomic_DNA"/>
</dbReference>
<evidence type="ECO:0000256" key="1">
    <source>
        <dbReference type="ARBA" id="ARBA00001974"/>
    </source>
</evidence>
<feature type="compositionally biased region" description="Basic and acidic residues" evidence="6">
    <location>
        <begin position="247"/>
        <end position="257"/>
    </location>
</feature>
<comment type="similarity">
    <text evidence="2">Belongs to the NADH dehydrogenase family.</text>
</comment>
<evidence type="ECO:0000256" key="6">
    <source>
        <dbReference type="SAM" id="MobiDB-lite"/>
    </source>
</evidence>
<feature type="domain" description="FAD/NAD(P)-binding" evidence="7">
    <location>
        <begin position="5"/>
        <end position="134"/>
    </location>
</feature>
<dbReference type="Pfam" id="PF07992">
    <property type="entry name" value="Pyr_redox_2"/>
    <property type="match status" value="1"/>
</dbReference>
<proteinExistence type="inferred from homology"/>
<evidence type="ECO:0000256" key="3">
    <source>
        <dbReference type="ARBA" id="ARBA00022630"/>
    </source>
</evidence>
<evidence type="ECO:0000256" key="2">
    <source>
        <dbReference type="ARBA" id="ARBA00005272"/>
    </source>
</evidence>
<organism evidence="8 9">
    <name type="scientific">Streptomyces halobius</name>
    <dbReference type="NCBI Taxonomy" id="2879846"/>
    <lineage>
        <taxon>Bacteria</taxon>
        <taxon>Bacillati</taxon>
        <taxon>Actinomycetota</taxon>
        <taxon>Actinomycetes</taxon>
        <taxon>Kitasatosporales</taxon>
        <taxon>Streptomycetaceae</taxon>
        <taxon>Streptomyces</taxon>
    </lineage>
</organism>
<dbReference type="Gene3D" id="3.50.50.100">
    <property type="match status" value="1"/>
</dbReference>
<dbReference type="PANTHER" id="PTHR42913:SF3">
    <property type="entry name" value="64 KDA MITOCHONDRIAL NADH DEHYDROGENASE (EUROFUNG)"/>
    <property type="match status" value="1"/>
</dbReference>
<gene>
    <name evidence="8" type="ORF">K9S39_39670</name>
</gene>
<accession>A0ABY4MH96</accession>
<dbReference type="InterPro" id="IPR023753">
    <property type="entry name" value="FAD/NAD-binding_dom"/>
</dbReference>
<feature type="region of interest" description="Disordered" evidence="6">
    <location>
        <begin position="239"/>
        <end position="271"/>
    </location>
</feature>
<keyword evidence="4" id="KW-0274">FAD</keyword>
<dbReference type="SUPFAM" id="SSF51905">
    <property type="entry name" value="FAD/NAD(P)-binding domain"/>
    <property type="match status" value="1"/>
</dbReference>
<reference evidence="8" key="1">
    <citation type="submission" date="2021-10" db="EMBL/GenBank/DDBJ databases">
        <title>Streptomyces nigrumlapis sp.nov.,an antimicrobial producing actinobacterium isolated from Black Gobi rocks.</title>
        <authorList>
            <person name="Wen Y."/>
            <person name="Zhang W."/>
            <person name="Liu X.G."/>
        </authorList>
    </citation>
    <scope>NUCLEOTIDE SEQUENCE</scope>
    <source>
        <strain evidence="8">ST13-2-2</strain>
    </source>
</reference>
<dbReference type="InterPro" id="IPR036188">
    <property type="entry name" value="FAD/NAD-bd_sf"/>
</dbReference>
<dbReference type="InterPro" id="IPR051169">
    <property type="entry name" value="NADH-Q_oxidoreductase"/>
</dbReference>
<evidence type="ECO:0000313" key="9">
    <source>
        <dbReference type="Proteomes" id="UP000830115"/>
    </source>
</evidence>
<evidence type="ECO:0000256" key="4">
    <source>
        <dbReference type="ARBA" id="ARBA00022827"/>
    </source>
</evidence>
<evidence type="ECO:0000259" key="7">
    <source>
        <dbReference type="Pfam" id="PF07992"/>
    </source>
</evidence>
<keyword evidence="5" id="KW-0560">Oxidoreductase</keyword>
<comment type="cofactor">
    <cofactor evidence="1">
        <name>FAD</name>
        <dbReference type="ChEBI" id="CHEBI:57692"/>
    </cofactor>
</comment>
<protein>
    <submittedName>
        <fullName evidence="8">FAD-dependent oxidoreductase</fullName>
    </submittedName>
</protein>
<name>A0ABY4MH96_9ACTN</name>
<keyword evidence="9" id="KW-1185">Reference proteome</keyword>
<evidence type="ECO:0000313" key="8">
    <source>
        <dbReference type="EMBL" id="UQA97175.1"/>
    </source>
</evidence>
<dbReference type="PANTHER" id="PTHR42913">
    <property type="entry name" value="APOPTOSIS-INDUCING FACTOR 1"/>
    <property type="match status" value="1"/>
</dbReference>
<sequence>MSSRPGQLTVVGGGLTGTEMAAEIAEAHPAWRVRLVTAGQIGPDLSPRGREHVRAALGRPGVRIEEGRTVESPDAVDADAVVSTAAMAPTTELAEKAGLETDATGRIRVDTALRSVSHPEVVAAGDACAGPRMACATAFPTGSHAAGTLLREAYGGRPEPLRFRYWITCVSLGRGDGLIRILRRDDAPRDVVLTGRAAARVQEQAVRSTVRFLRFGARHPAVVGRSGAVLRRRWCPEPSPPGATRARCGESHRDDSVPVRAGGWTPLALQG</sequence>